<gene>
    <name evidence="1" type="ORF">HanXRQr2_Chr16g0768901</name>
</gene>
<reference evidence="1" key="1">
    <citation type="journal article" date="2017" name="Nature">
        <title>The sunflower genome provides insights into oil metabolism, flowering and Asterid evolution.</title>
        <authorList>
            <person name="Badouin H."/>
            <person name="Gouzy J."/>
            <person name="Grassa C.J."/>
            <person name="Murat F."/>
            <person name="Staton S.E."/>
            <person name="Cottret L."/>
            <person name="Lelandais-Briere C."/>
            <person name="Owens G.L."/>
            <person name="Carrere S."/>
            <person name="Mayjonade B."/>
            <person name="Legrand L."/>
            <person name="Gill N."/>
            <person name="Kane N.C."/>
            <person name="Bowers J.E."/>
            <person name="Hubner S."/>
            <person name="Bellec A."/>
            <person name="Berard A."/>
            <person name="Berges H."/>
            <person name="Blanchet N."/>
            <person name="Boniface M.C."/>
            <person name="Brunel D."/>
            <person name="Catrice O."/>
            <person name="Chaidir N."/>
            <person name="Claudel C."/>
            <person name="Donnadieu C."/>
            <person name="Faraut T."/>
            <person name="Fievet G."/>
            <person name="Helmstetter N."/>
            <person name="King M."/>
            <person name="Knapp S.J."/>
            <person name="Lai Z."/>
            <person name="Le Paslier M.C."/>
            <person name="Lippi Y."/>
            <person name="Lorenzon L."/>
            <person name="Mandel J.R."/>
            <person name="Marage G."/>
            <person name="Marchand G."/>
            <person name="Marquand E."/>
            <person name="Bret-Mestries E."/>
            <person name="Morien E."/>
            <person name="Nambeesan S."/>
            <person name="Nguyen T."/>
            <person name="Pegot-Espagnet P."/>
            <person name="Pouilly N."/>
            <person name="Raftis F."/>
            <person name="Sallet E."/>
            <person name="Schiex T."/>
            <person name="Thomas J."/>
            <person name="Vandecasteele C."/>
            <person name="Vares D."/>
            <person name="Vear F."/>
            <person name="Vautrin S."/>
            <person name="Crespi M."/>
            <person name="Mangin B."/>
            <person name="Burke J.M."/>
            <person name="Salse J."/>
            <person name="Munos S."/>
            <person name="Vincourt P."/>
            <person name="Rieseberg L.H."/>
            <person name="Langlade N.B."/>
        </authorList>
    </citation>
    <scope>NUCLEOTIDE SEQUENCE</scope>
    <source>
        <tissue evidence="1">Leaves</tissue>
    </source>
</reference>
<dbReference type="Gramene" id="mRNA:HanXRQr2_Chr16g0768901">
    <property type="protein sequence ID" value="CDS:HanXRQr2_Chr16g0768901.1"/>
    <property type="gene ID" value="HanXRQr2_Chr16g0768901"/>
</dbReference>
<evidence type="ECO:0000313" key="2">
    <source>
        <dbReference type="Proteomes" id="UP000215914"/>
    </source>
</evidence>
<organism evidence="1 2">
    <name type="scientific">Helianthus annuus</name>
    <name type="common">Common sunflower</name>
    <dbReference type="NCBI Taxonomy" id="4232"/>
    <lineage>
        <taxon>Eukaryota</taxon>
        <taxon>Viridiplantae</taxon>
        <taxon>Streptophyta</taxon>
        <taxon>Embryophyta</taxon>
        <taxon>Tracheophyta</taxon>
        <taxon>Spermatophyta</taxon>
        <taxon>Magnoliopsida</taxon>
        <taxon>eudicotyledons</taxon>
        <taxon>Gunneridae</taxon>
        <taxon>Pentapetalae</taxon>
        <taxon>asterids</taxon>
        <taxon>campanulids</taxon>
        <taxon>Asterales</taxon>
        <taxon>Asteraceae</taxon>
        <taxon>Asteroideae</taxon>
        <taxon>Heliantheae alliance</taxon>
        <taxon>Heliantheae</taxon>
        <taxon>Helianthus</taxon>
    </lineage>
</organism>
<comment type="caution">
    <text evidence="1">The sequence shown here is derived from an EMBL/GenBank/DDBJ whole genome shotgun (WGS) entry which is preliminary data.</text>
</comment>
<dbReference type="Proteomes" id="UP000215914">
    <property type="component" value="Unassembled WGS sequence"/>
</dbReference>
<evidence type="ECO:0000313" key="1">
    <source>
        <dbReference type="EMBL" id="KAF5761764.1"/>
    </source>
</evidence>
<proteinExistence type="predicted"/>
<protein>
    <submittedName>
        <fullName evidence="1">Uncharacterized protein</fullName>
    </submittedName>
</protein>
<name>A0A9K3DW10_HELAN</name>
<accession>A0A9K3DW10</accession>
<sequence>MYIRRAPHLRLRSIFRLKSAPHLRLLYIMRLVSLKAIWLAPWVASRLRHAFLNQAFKFWNSIRIFATL</sequence>
<reference evidence="1" key="2">
    <citation type="submission" date="2020-06" db="EMBL/GenBank/DDBJ databases">
        <title>Helianthus annuus Genome sequencing and assembly Release 2.</title>
        <authorList>
            <person name="Gouzy J."/>
            <person name="Langlade N."/>
            <person name="Munos S."/>
        </authorList>
    </citation>
    <scope>NUCLEOTIDE SEQUENCE</scope>
    <source>
        <tissue evidence="1">Leaves</tissue>
    </source>
</reference>
<keyword evidence="2" id="KW-1185">Reference proteome</keyword>
<dbReference type="AlphaFoldDB" id="A0A9K3DW10"/>
<dbReference type="EMBL" id="MNCJ02000331">
    <property type="protein sequence ID" value="KAF5761764.1"/>
    <property type="molecule type" value="Genomic_DNA"/>
</dbReference>